<evidence type="ECO:0000313" key="2">
    <source>
        <dbReference type="EMBL" id="RNA42938.1"/>
    </source>
</evidence>
<accession>A0A3M7T531</accession>
<sequence length="71" mass="8626">MRSATFTGIALSLIYQITLLFKSSSCEHNSDLNNVHFYYFYYFFVFKKFLNPVPKQINFESLWMDKNQFKY</sequence>
<keyword evidence="1" id="KW-0732">Signal</keyword>
<feature type="chain" id="PRO_5018217709" description="Secreted protein" evidence="1">
    <location>
        <begin position="27"/>
        <end position="71"/>
    </location>
</feature>
<gene>
    <name evidence="2" type="ORF">BpHYR1_016493</name>
</gene>
<name>A0A3M7T531_BRAPC</name>
<keyword evidence="3" id="KW-1185">Reference proteome</keyword>
<dbReference type="AlphaFoldDB" id="A0A3M7T531"/>
<dbReference type="Proteomes" id="UP000276133">
    <property type="component" value="Unassembled WGS sequence"/>
</dbReference>
<evidence type="ECO:0000313" key="3">
    <source>
        <dbReference type="Proteomes" id="UP000276133"/>
    </source>
</evidence>
<dbReference type="EMBL" id="REGN01000296">
    <property type="protein sequence ID" value="RNA42938.1"/>
    <property type="molecule type" value="Genomic_DNA"/>
</dbReference>
<comment type="caution">
    <text evidence="2">The sequence shown here is derived from an EMBL/GenBank/DDBJ whole genome shotgun (WGS) entry which is preliminary data.</text>
</comment>
<reference evidence="2 3" key="1">
    <citation type="journal article" date="2018" name="Sci. Rep.">
        <title>Genomic signatures of local adaptation to the degree of environmental predictability in rotifers.</title>
        <authorList>
            <person name="Franch-Gras L."/>
            <person name="Hahn C."/>
            <person name="Garcia-Roger E.M."/>
            <person name="Carmona M.J."/>
            <person name="Serra M."/>
            <person name="Gomez A."/>
        </authorList>
    </citation>
    <scope>NUCLEOTIDE SEQUENCE [LARGE SCALE GENOMIC DNA]</scope>
    <source>
        <strain evidence="2">HYR1</strain>
    </source>
</reference>
<proteinExistence type="predicted"/>
<evidence type="ECO:0008006" key="4">
    <source>
        <dbReference type="Google" id="ProtNLM"/>
    </source>
</evidence>
<organism evidence="2 3">
    <name type="scientific">Brachionus plicatilis</name>
    <name type="common">Marine rotifer</name>
    <name type="synonym">Brachionus muelleri</name>
    <dbReference type="NCBI Taxonomy" id="10195"/>
    <lineage>
        <taxon>Eukaryota</taxon>
        <taxon>Metazoa</taxon>
        <taxon>Spiralia</taxon>
        <taxon>Gnathifera</taxon>
        <taxon>Rotifera</taxon>
        <taxon>Eurotatoria</taxon>
        <taxon>Monogononta</taxon>
        <taxon>Pseudotrocha</taxon>
        <taxon>Ploima</taxon>
        <taxon>Brachionidae</taxon>
        <taxon>Brachionus</taxon>
    </lineage>
</organism>
<protein>
    <recommendedName>
        <fullName evidence="4">Secreted protein</fullName>
    </recommendedName>
</protein>
<evidence type="ECO:0000256" key="1">
    <source>
        <dbReference type="SAM" id="SignalP"/>
    </source>
</evidence>
<feature type="signal peptide" evidence="1">
    <location>
        <begin position="1"/>
        <end position="26"/>
    </location>
</feature>